<feature type="compositionally biased region" description="Low complexity" evidence="1">
    <location>
        <begin position="234"/>
        <end position="247"/>
    </location>
</feature>
<name>A0A163KPQ4_ABSGL</name>
<dbReference type="Proteomes" id="UP000078561">
    <property type="component" value="Unassembled WGS sequence"/>
</dbReference>
<organism evidence="2">
    <name type="scientific">Absidia glauca</name>
    <name type="common">Pin mould</name>
    <dbReference type="NCBI Taxonomy" id="4829"/>
    <lineage>
        <taxon>Eukaryota</taxon>
        <taxon>Fungi</taxon>
        <taxon>Fungi incertae sedis</taxon>
        <taxon>Mucoromycota</taxon>
        <taxon>Mucoromycotina</taxon>
        <taxon>Mucoromycetes</taxon>
        <taxon>Mucorales</taxon>
        <taxon>Cunninghamellaceae</taxon>
        <taxon>Absidia</taxon>
    </lineage>
</organism>
<dbReference type="InParanoid" id="A0A163KPQ4"/>
<proteinExistence type="predicted"/>
<accession>A0A163KPQ4</accession>
<reference evidence="2" key="1">
    <citation type="submission" date="2016-04" db="EMBL/GenBank/DDBJ databases">
        <authorList>
            <person name="Evans L.H."/>
            <person name="Alamgir A."/>
            <person name="Owens N."/>
            <person name="Weber N.D."/>
            <person name="Virtaneva K."/>
            <person name="Barbian K."/>
            <person name="Babar A."/>
            <person name="Rosenke K."/>
        </authorList>
    </citation>
    <scope>NUCLEOTIDE SEQUENCE [LARGE SCALE GENOMIC DNA]</scope>
    <source>
        <strain evidence="2">CBS 101.48</strain>
    </source>
</reference>
<evidence type="ECO:0000313" key="3">
    <source>
        <dbReference type="Proteomes" id="UP000078561"/>
    </source>
</evidence>
<dbReference type="AlphaFoldDB" id="A0A163KPQ4"/>
<feature type="region of interest" description="Disordered" evidence="1">
    <location>
        <begin position="234"/>
        <end position="259"/>
    </location>
</feature>
<protein>
    <submittedName>
        <fullName evidence="2">Uncharacterized protein</fullName>
    </submittedName>
</protein>
<evidence type="ECO:0000256" key="1">
    <source>
        <dbReference type="SAM" id="MobiDB-lite"/>
    </source>
</evidence>
<dbReference type="OrthoDB" id="2289276at2759"/>
<gene>
    <name evidence="2" type="primary">ABSGL_00637.1 scaffold 832</name>
</gene>
<keyword evidence="3" id="KW-1185">Reference proteome</keyword>
<sequence>MQWQLVVAQISSIPSLAPSPSTASSTPLTTKTVLPLSLLDKTFTLFSWSPPLRMNGDTTGDMMAREIFEFDLEREAILQLIDYKQPGEWFQLFDQGRSLGKTAEPKSSQGNESVLYADSPESAMDDQEGRFSKGQVLLKPGHHSISIKILTGSPVPDLSGGALRLIDAPSYRLQRFQRKFEGENTDDYDYDDDKVAITTITVVVPPTDQDRWGFHKGGMGIPGNHLLPNFCPSMPSSIPSSGQGSPQRNPRSGMRFEIM</sequence>
<dbReference type="EMBL" id="LT550270">
    <property type="protein sequence ID" value="SAL95319.1"/>
    <property type="molecule type" value="Genomic_DNA"/>
</dbReference>
<evidence type="ECO:0000313" key="2">
    <source>
        <dbReference type="EMBL" id="SAL95319.1"/>
    </source>
</evidence>